<organism evidence="1">
    <name type="scientific">freshwater metagenome</name>
    <dbReference type="NCBI Taxonomy" id="449393"/>
    <lineage>
        <taxon>unclassified sequences</taxon>
        <taxon>metagenomes</taxon>
        <taxon>ecological metagenomes</taxon>
    </lineage>
</organism>
<dbReference type="EMBL" id="CAFBPD010000112">
    <property type="protein sequence ID" value="CAB5007932.1"/>
    <property type="molecule type" value="Genomic_DNA"/>
</dbReference>
<dbReference type="AlphaFoldDB" id="A0A6J7PZZ5"/>
<gene>
    <name evidence="1" type="ORF">UFOPK4061_00727</name>
</gene>
<name>A0A6J7PZZ5_9ZZZZ</name>
<sequence length="277" mass="30904">MATMFDLPAQACADFARDGAVVVRAAFTPEQVALVARGIDRNLADPSALALVASDPDDPGKFVEDFRNWDRIDEYGQFIRESAAASIAQQLMASATVRLHHDHMLTKAANTRQRTPWHQDQPYYNIDGFQNVSMWMPVDPVPRESTLEFVAGTHRGPWLMPRTFKDNEAKWFPEGALAELPEVEADRDSFPILGWELEPGDALFFHMLTLHGSAGSQSRRRAFSVRFVGDDARHALRRWKTSPPFEDLEPPIADGAPFDHPLFPLLIGTVPDPGSNA</sequence>
<protein>
    <submittedName>
        <fullName evidence="1">Unannotated protein</fullName>
    </submittedName>
</protein>
<accession>A0A6J7PZZ5</accession>
<reference evidence="1" key="1">
    <citation type="submission" date="2020-05" db="EMBL/GenBank/DDBJ databases">
        <authorList>
            <person name="Chiriac C."/>
            <person name="Salcher M."/>
            <person name="Ghai R."/>
            <person name="Kavagutti S V."/>
        </authorList>
    </citation>
    <scope>NUCLEOTIDE SEQUENCE</scope>
</reference>
<dbReference type="PANTHER" id="PTHR20883">
    <property type="entry name" value="PHYTANOYL-COA DIOXYGENASE DOMAIN CONTAINING 1"/>
    <property type="match status" value="1"/>
</dbReference>
<dbReference type="PANTHER" id="PTHR20883:SF49">
    <property type="entry name" value="PHYTANOYL-COA DIOXYGENASE"/>
    <property type="match status" value="1"/>
</dbReference>
<dbReference type="InterPro" id="IPR008775">
    <property type="entry name" value="Phytyl_CoA_dOase-like"/>
</dbReference>
<dbReference type="SUPFAM" id="SSF51197">
    <property type="entry name" value="Clavaminate synthase-like"/>
    <property type="match status" value="1"/>
</dbReference>
<dbReference type="Pfam" id="PF05721">
    <property type="entry name" value="PhyH"/>
    <property type="match status" value="1"/>
</dbReference>
<proteinExistence type="predicted"/>
<dbReference type="Gene3D" id="2.60.120.620">
    <property type="entry name" value="q2cbj1_9rhob like domain"/>
    <property type="match status" value="1"/>
</dbReference>
<evidence type="ECO:0000313" key="1">
    <source>
        <dbReference type="EMBL" id="CAB5007932.1"/>
    </source>
</evidence>